<comment type="caution">
    <text evidence="2">The sequence shown here is derived from an EMBL/GenBank/DDBJ whole genome shotgun (WGS) entry which is preliminary data.</text>
</comment>
<organism evidence="2">
    <name type="scientific">Desulfofervidus auxilii</name>
    <dbReference type="NCBI Taxonomy" id="1621989"/>
    <lineage>
        <taxon>Bacteria</taxon>
        <taxon>Pseudomonadati</taxon>
        <taxon>Thermodesulfobacteriota</taxon>
        <taxon>Candidatus Desulfofervidia</taxon>
        <taxon>Candidatus Desulfofervidales</taxon>
        <taxon>Candidatus Desulfofervidaceae</taxon>
        <taxon>Candidatus Desulfofervidus</taxon>
    </lineage>
</organism>
<reference evidence="2" key="1">
    <citation type="journal article" date="2020" name="mSystems">
        <title>Genome- and Community-Level Interaction Insights into Carbon Utilization and Element Cycling Functions of Hydrothermarchaeota in Hydrothermal Sediment.</title>
        <authorList>
            <person name="Zhou Z."/>
            <person name="Liu Y."/>
            <person name="Xu W."/>
            <person name="Pan J."/>
            <person name="Luo Z.H."/>
            <person name="Li M."/>
        </authorList>
    </citation>
    <scope>NUCLEOTIDE SEQUENCE [LARGE SCALE GENOMIC DNA]</scope>
    <source>
        <strain evidence="2">HyVt-233</strain>
    </source>
</reference>
<accession>A0A7C0U1J5</accession>
<feature type="transmembrane region" description="Helical" evidence="1">
    <location>
        <begin position="7"/>
        <end position="31"/>
    </location>
</feature>
<evidence type="ECO:0000256" key="1">
    <source>
        <dbReference type="SAM" id="Phobius"/>
    </source>
</evidence>
<keyword evidence="1" id="KW-1133">Transmembrane helix</keyword>
<feature type="transmembrane region" description="Helical" evidence="1">
    <location>
        <begin position="43"/>
        <end position="66"/>
    </location>
</feature>
<protein>
    <submittedName>
        <fullName evidence="2">Uncharacterized protein</fullName>
    </submittedName>
</protein>
<keyword evidence="1" id="KW-0472">Membrane</keyword>
<dbReference type="AlphaFoldDB" id="A0A7C0U1J5"/>
<gene>
    <name evidence="2" type="ORF">ENG63_02110</name>
</gene>
<dbReference type="Proteomes" id="UP000886289">
    <property type="component" value="Unassembled WGS sequence"/>
</dbReference>
<keyword evidence="1" id="KW-0812">Transmembrane</keyword>
<evidence type="ECO:0000313" key="2">
    <source>
        <dbReference type="EMBL" id="HDD43644.1"/>
    </source>
</evidence>
<name>A0A7C0U1J5_DESA2</name>
<sequence length="82" mass="9597">MNYRHIFSILGIITLVWATMLLGLVFIWKFIVPISYPSESYIMQFLIGFFKVGASGTLALIWLYLWNKLVQIYFWKTLKAGT</sequence>
<dbReference type="EMBL" id="DRBS01000079">
    <property type="protein sequence ID" value="HDD43644.1"/>
    <property type="molecule type" value="Genomic_DNA"/>
</dbReference>
<proteinExistence type="predicted"/>